<dbReference type="STRING" id="545697.HMPREF0216_00543"/>
<sequence>MKVNLSDLIECIEFEGELLSHYYNKKTGVIIYKEDSSTSSYKAEDIKNLESFEEWERELIVSLNDLKENPSDYIQLPNKDEIDEYGMMEMFCNTLENKELGQKILGEVNGKDKFRELREAIQNNGLMNEWYDYRENAEKQLAIKWCKDNAIEYTE</sequence>
<dbReference type="eggNOG" id="ENOG5033017">
    <property type="taxonomic scope" value="Bacteria"/>
</dbReference>
<dbReference type="OrthoDB" id="48384at2"/>
<dbReference type="Pfam" id="PF03682">
    <property type="entry name" value="UPF0158"/>
    <property type="match status" value="1"/>
</dbReference>
<evidence type="ECO:0000313" key="2">
    <source>
        <dbReference type="Proteomes" id="UP000010420"/>
    </source>
</evidence>
<dbReference type="HOGENOM" id="CLU_137359_1_0_9"/>
<keyword evidence="2" id="KW-1185">Reference proteome</keyword>
<proteinExistence type="predicted"/>
<accession>L1QMC4</accession>
<organism evidence="1 2">
    <name type="scientific">Clostridium celatum DSM 1785</name>
    <dbReference type="NCBI Taxonomy" id="545697"/>
    <lineage>
        <taxon>Bacteria</taxon>
        <taxon>Bacillati</taxon>
        <taxon>Bacillota</taxon>
        <taxon>Clostridia</taxon>
        <taxon>Eubacteriales</taxon>
        <taxon>Clostridiaceae</taxon>
        <taxon>Clostridium</taxon>
    </lineage>
</organism>
<gene>
    <name evidence="1" type="ORF">HMPREF0216_00543</name>
</gene>
<dbReference type="Proteomes" id="UP000010420">
    <property type="component" value="Unassembled WGS sequence"/>
</dbReference>
<reference evidence="1 2" key="1">
    <citation type="submission" date="2012-05" db="EMBL/GenBank/DDBJ databases">
        <authorList>
            <person name="Weinstock G."/>
            <person name="Sodergren E."/>
            <person name="Lobos E.A."/>
            <person name="Fulton L."/>
            <person name="Fulton R."/>
            <person name="Courtney L."/>
            <person name="Fronick C."/>
            <person name="O'Laughlin M."/>
            <person name="Godfrey J."/>
            <person name="Wilson R.M."/>
            <person name="Miner T."/>
            <person name="Farmer C."/>
            <person name="Delehaunty K."/>
            <person name="Cordes M."/>
            <person name="Minx P."/>
            <person name="Tomlinson C."/>
            <person name="Chen J."/>
            <person name="Wollam A."/>
            <person name="Pepin K.H."/>
            <person name="Bhonagiri V."/>
            <person name="Zhang X."/>
            <person name="Suruliraj S."/>
            <person name="Warren W."/>
            <person name="Mitreva M."/>
            <person name="Mardis E.R."/>
            <person name="Wilson R.K."/>
        </authorList>
    </citation>
    <scope>NUCLEOTIDE SEQUENCE [LARGE SCALE GENOMIC DNA]</scope>
    <source>
        <strain evidence="1 2">DSM 1785</strain>
    </source>
</reference>
<evidence type="ECO:0000313" key="1">
    <source>
        <dbReference type="EMBL" id="EKY28840.1"/>
    </source>
</evidence>
<comment type="caution">
    <text evidence="1">The sequence shown here is derived from an EMBL/GenBank/DDBJ whole genome shotgun (WGS) entry which is preliminary data.</text>
</comment>
<name>L1QMC4_9CLOT</name>
<dbReference type="EMBL" id="AMEZ01000016">
    <property type="protein sequence ID" value="EKY28840.1"/>
    <property type="molecule type" value="Genomic_DNA"/>
</dbReference>
<dbReference type="InterPro" id="IPR005361">
    <property type="entry name" value="UPF0158"/>
</dbReference>
<dbReference type="RefSeq" id="WP_005210735.1">
    <property type="nucleotide sequence ID" value="NZ_KB291610.1"/>
</dbReference>
<dbReference type="AlphaFoldDB" id="L1QMC4"/>
<protein>
    <submittedName>
        <fullName evidence="1">Uncharacterized protein</fullName>
    </submittedName>
</protein>
<dbReference type="PATRIC" id="fig|545697.3.peg.538"/>